<dbReference type="Gene3D" id="2.60.40.1820">
    <property type="match status" value="1"/>
</dbReference>
<dbReference type="Gramene" id="KZN11952">
    <property type="protein sequence ID" value="KZN11952"/>
    <property type="gene ID" value="DCAR_004608"/>
</dbReference>
<reference evidence="1" key="1">
    <citation type="journal article" date="2016" name="Nat. Genet.">
        <title>A high-quality carrot genome assembly provides new insights into carotenoid accumulation and asterid genome evolution.</title>
        <authorList>
            <person name="Iorizzo M."/>
            <person name="Ellison S."/>
            <person name="Senalik D."/>
            <person name="Zeng P."/>
            <person name="Satapoomin P."/>
            <person name="Huang J."/>
            <person name="Bowman M."/>
            <person name="Iovene M."/>
            <person name="Sanseverino W."/>
            <person name="Cavagnaro P."/>
            <person name="Yildiz M."/>
            <person name="Macko-Podgorni A."/>
            <person name="Moranska E."/>
            <person name="Grzebelus E."/>
            <person name="Grzebelus D."/>
            <person name="Ashrafi H."/>
            <person name="Zheng Z."/>
            <person name="Cheng S."/>
            <person name="Spooner D."/>
            <person name="Van Deynze A."/>
            <person name="Simon P."/>
        </authorList>
    </citation>
    <scope>NUCLEOTIDE SEQUENCE</scope>
    <source>
        <tissue evidence="1">Leaf</tissue>
    </source>
</reference>
<evidence type="ECO:0000313" key="1">
    <source>
        <dbReference type="EMBL" id="WOG85801.1"/>
    </source>
</evidence>
<dbReference type="InterPro" id="IPR055301">
    <property type="entry name" value="Lea14-like_2"/>
</dbReference>
<dbReference type="AlphaFoldDB" id="A0A166JA59"/>
<dbReference type="InterPro" id="IPR004864">
    <property type="entry name" value="LEA_2"/>
</dbReference>
<evidence type="ECO:0000313" key="2">
    <source>
        <dbReference type="Proteomes" id="UP000077755"/>
    </source>
</evidence>
<dbReference type="OMA" id="RRCLLWC"/>
<dbReference type="KEGG" id="dcr:108196540"/>
<accession>A0A166JA59</accession>
<dbReference type="PANTHER" id="PTHR31852">
    <property type="entry name" value="LATE EMBRYOGENESIS ABUNDANT (LEA) HYDROXYPROLINE-RICH GLYCOPROTEIN FAMILY"/>
    <property type="match status" value="1"/>
</dbReference>
<proteinExistence type="predicted"/>
<sequence length="213" mass="23707">MADFEEKPLAPEAHRITMHHDDRKHYRSSCIKCCGCTMVIFGIVGITMLVLMLTVFKAKDPTMHLNYVTIKGLESANLFSLLPSTNLTVEADISIKNPNAAAFKFKNAVTGIYYENVLIAEAKTPKGTAKAYRTFRLTITVDVMLQTLLRVPRFLGDLTAGEMPMSTRSSIRGKVEIIKIIKKNVGVKMDCSLTVILASENYKDLNCKRSVSI</sequence>
<dbReference type="OrthoDB" id="764273at2759"/>
<dbReference type="EMBL" id="CP093343">
    <property type="protein sequence ID" value="WOG85801.1"/>
    <property type="molecule type" value="Genomic_DNA"/>
</dbReference>
<reference evidence="1" key="2">
    <citation type="submission" date="2022-03" db="EMBL/GenBank/DDBJ databases">
        <title>Draft title - Genomic analysis of global carrot germplasm unveils the trajectory of domestication and the origin of high carotenoid orange carrot.</title>
        <authorList>
            <person name="Iorizzo M."/>
            <person name="Ellison S."/>
            <person name="Senalik D."/>
            <person name="Macko-Podgorni A."/>
            <person name="Grzebelus D."/>
            <person name="Bostan H."/>
            <person name="Rolling W."/>
            <person name="Curaba J."/>
            <person name="Simon P."/>
        </authorList>
    </citation>
    <scope>NUCLEOTIDE SEQUENCE</scope>
    <source>
        <tissue evidence="1">Leaf</tissue>
    </source>
</reference>
<protein>
    <submittedName>
        <fullName evidence="1">Uncharacterized protein</fullName>
    </submittedName>
</protein>
<dbReference type="Proteomes" id="UP000077755">
    <property type="component" value="Chromosome 1"/>
</dbReference>
<keyword evidence="2" id="KW-1185">Reference proteome</keyword>
<gene>
    <name evidence="1" type="ORF">DCAR_0104994</name>
</gene>
<dbReference type="Pfam" id="PF03168">
    <property type="entry name" value="LEA_2"/>
    <property type="match status" value="1"/>
</dbReference>
<name>A0A166JA59_DAUCS</name>
<dbReference type="SUPFAM" id="SSF117070">
    <property type="entry name" value="LEA14-like"/>
    <property type="match status" value="1"/>
</dbReference>
<organism evidence="1 2">
    <name type="scientific">Daucus carota subsp. sativus</name>
    <name type="common">Carrot</name>
    <dbReference type="NCBI Taxonomy" id="79200"/>
    <lineage>
        <taxon>Eukaryota</taxon>
        <taxon>Viridiplantae</taxon>
        <taxon>Streptophyta</taxon>
        <taxon>Embryophyta</taxon>
        <taxon>Tracheophyta</taxon>
        <taxon>Spermatophyta</taxon>
        <taxon>Magnoliopsida</taxon>
        <taxon>eudicotyledons</taxon>
        <taxon>Gunneridae</taxon>
        <taxon>Pentapetalae</taxon>
        <taxon>asterids</taxon>
        <taxon>campanulids</taxon>
        <taxon>Apiales</taxon>
        <taxon>Apiaceae</taxon>
        <taxon>Apioideae</taxon>
        <taxon>Scandiceae</taxon>
        <taxon>Daucinae</taxon>
        <taxon>Daucus</taxon>
        <taxon>Daucus sect. Daucus</taxon>
    </lineage>
</organism>